<sequence length="1447" mass="163073">MEHAKDEESETACPTCKRPSDDSFMICCDKCDHWFHGKCVGQFVNKRNQMWNGPCCSNRWMGQWIKPRRAVTKTTTTAVKPIVLLSDDSSNSKAQDKFVAAEKPIDQVDKIIPGTPRKSQNTVSSPFKGRKESPWKVSALFTDNKSKNETARVLFHGDNIAEEPIDLADKVFPGTPKKSQNTVSSPFKGRKGSPWKVSALFTDNKSKNETARVLFHGDDIAVEPNGLVEKVIPGTPRESQDIVSSLEGSKESPDRKVHHSAFGKSNAEAATQLSQKSATKHAVVAKGGVAEKCLGHFLLQNSSIDSLLCNNAFQPKQTGKIDAIAQFAKNSVEIGRNPEKKKGQDLVGKIATVHQLTKNGVEIIKKTEKKADVVSKIAQCTKKGDGIKSKNSSIDSLPSNNAFQPKQTGKIDTIAQFAKNSVEIGRNPEKKKGQDLVGKIATVHQFTKNGVEIIKKTEKKAEDVVSKIAQSTKKGDEIKSKNSSIDSLLSNNAFQPKQTGKIDTIAQFAKNSVEIGRNPGKKKEQDLAGKIATVHQFTKNGVEIIKETGKKAEDVVSKIAQCTKKGDGIKSKARKRKPEKTAEDLNSSIDSDLSDDFQPKRKIRKTVSFQPPTQSSNNNDDWNVSGISEEAFKYLQTLLPVEFEHHVTAVQFYKLGDQSLTAVIRLPISDEKEALDWLTHYQASSFLDFRVYKTFPRLAKERTLFKLQLRCHHNTLPDKQKTHHKKHTECNAKIMITIKNPRMKKSTDQLLKSYPMEVRLRHWHNHPILSTDALRFRRPTQATKEIFLDYFKKGHTPSSALKCHKFDLQVQHGDDFFKSHADGSICPDLNWCYYQYYKVFKAVYGENYGDGMVTKLKDVIDDYNLKCNSQCADIWIDNDDIVVVICSPLMKRVHELLKSSSEVVIMDFSGNMDRYDTRVGFLIAPSLAGGLPLGIIMTSAESEALITKGLQMLQKLYPSTCFFGRGSNGPKVFITDDCKKERNSLAHLYPLAILLLCLFHILQAFLRYITAAEHGVKKEDKAVIYDAFRNLVRSPTEEEYDKQYEEFKTSEVLLRNKTVLTHVTKDLHPRRKEWALCYRSNLVIRGNNTSNLAEGNFLQLKTTVMERLKAFNMVQLFDFFVTKLEAYYQARIASVLNNRMHVHQKSKYYAPKQHKLEALSCPRRVEEHVFEVKNSKTDKLYLVDMEAEICSCPMGFTGAPCKHQYFISKTFNLSSAQFHDTFGNEEKLLYHKIMVGNINIPAEWYRSLKDGPQCRDAVGSRDVDEPLDATSQMSSHNEIPTSETEENPQHAASETEQAATGVTDSSVEVEVEKWREKLKQVFHDLDRRLVAKPDVFLPGVRAWLGSYEKMIKSKSENGVASSLFAMREGLRTGKHIKKQPFRRAGPHLGGRDCKKTGRPSKAARTYEHGYQKGRKRNGHMAPTPAVKQRHVAPHSLAYRVDSLLRKL</sequence>
<evidence type="ECO:0000259" key="6">
    <source>
        <dbReference type="PROSITE" id="PS50016"/>
    </source>
</evidence>
<name>A0A6P9A9D6_THRPL</name>
<feature type="region of interest" description="Disordered" evidence="5">
    <location>
        <begin position="171"/>
        <end position="195"/>
    </location>
</feature>
<evidence type="ECO:0000256" key="5">
    <source>
        <dbReference type="SAM" id="MobiDB-lite"/>
    </source>
</evidence>
<evidence type="ECO:0000256" key="1">
    <source>
        <dbReference type="ARBA" id="ARBA00022723"/>
    </source>
</evidence>
<feature type="region of interest" description="Disordered" evidence="5">
    <location>
        <begin position="567"/>
        <end position="596"/>
    </location>
</feature>
<dbReference type="Gene3D" id="3.30.40.10">
    <property type="entry name" value="Zinc/RING finger domain, C3HC4 (zinc finger)"/>
    <property type="match status" value="1"/>
</dbReference>
<dbReference type="SUPFAM" id="SSF57903">
    <property type="entry name" value="FYVE/PHD zinc finger"/>
    <property type="match status" value="1"/>
</dbReference>
<dbReference type="KEGG" id="tpal:117652856"/>
<dbReference type="PROSITE" id="PS50016">
    <property type="entry name" value="ZF_PHD_2"/>
    <property type="match status" value="1"/>
</dbReference>
<gene>
    <name evidence="9" type="primary">LOC117652856</name>
</gene>
<evidence type="ECO:0000256" key="2">
    <source>
        <dbReference type="ARBA" id="ARBA00022771"/>
    </source>
</evidence>
<feature type="domain" description="PHD-type" evidence="6">
    <location>
        <begin position="10"/>
        <end position="59"/>
    </location>
</feature>
<dbReference type="PANTHER" id="PTHR35385:SF2">
    <property type="entry name" value="PROTEIN B, PUTATIVE-RELATED"/>
    <property type="match status" value="1"/>
</dbReference>
<dbReference type="Pfam" id="PF00628">
    <property type="entry name" value="PHD"/>
    <property type="match status" value="1"/>
</dbReference>
<keyword evidence="3" id="KW-0862">Zinc</keyword>
<dbReference type="RefSeq" id="XP_034253909.1">
    <property type="nucleotide sequence ID" value="XM_034398018.1"/>
</dbReference>
<dbReference type="GO" id="GO:0008270">
    <property type="term" value="F:zinc ion binding"/>
    <property type="evidence" value="ECO:0007669"/>
    <property type="project" value="UniProtKB-KW"/>
</dbReference>
<dbReference type="PANTHER" id="PTHR35385">
    <property type="entry name" value="PROTEIN B, PUTATIVE-RELATED-RELATED"/>
    <property type="match status" value="1"/>
</dbReference>
<keyword evidence="2 4" id="KW-0863">Zinc-finger</keyword>
<dbReference type="InParanoid" id="A0A6P9A9D6"/>
<feature type="domain" description="SWIM-type" evidence="7">
    <location>
        <begin position="1181"/>
        <end position="1212"/>
    </location>
</feature>
<feature type="compositionally biased region" description="Polar residues" evidence="5">
    <location>
        <begin position="1269"/>
        <end position="1282"/>
    </location>
</feature>
<feature type="compositionally biased region" description="Polar residues" evidence="5">
    <location>
        <begin position="1290"/>
        <end position="1306"/>
    </location>
</feature>
<organism evidence="9">
    <name type="scientific">Thrips palmi</name>
    <name type="common">Melon thrips</name>
    <dbReference type="NCBI Taxonomy" id="161013"/>
    <lineage>
        <taxon>Eukaryota</taxon>
        <taxon>Metazoa</taxon>
        <taxon>Ecdysozoa</taxon>
        <taxon>Arthropoda</taxon>
        <taxon>Hexapoda</taxon>
        <taxon>Insecta</taxon>
        <taxon>Pterygota</taxon>
        <taxon>Neoptera</taxon>
        <taxon>Paraneoptera</taxon>
        <taxon>Thysanoptera</taxon>
        <taxon>Terebrantia</taxon>
        <taxon>Thripoidea</taxon>
        <taxon>Thripidae</taxon>
        <taxon>Thrips</taxon>
    </lineage>
</organism>
<dbReference type="Proteomes" id="UP000515158">
    <property type="component" value="Unplaced"/>
</dbReference>
<proteinExistence type="predicted"/>
<evidence type="ECO:0000313" key="8">
    <source>
        <dbReference type="Proteomes" id="UP000515158"/>
    </source>
</evidence>
<dbReference type="InterPro" id="IPR007527">
    <property type="entry name" value="Znf_SWIM"/>
</dbReference>
<dbReference type="GeneID" id="117652856"/>
<protein>
    <submittedName>
        <fullName evidence="9">Uncharacterized protein LOC117652856 isoform X1</fullName>
    </submittedName>
</protein>
<reference evidence="9" key="1">
    <citation type="submission" date="2025-08" db="UniProtKB">
        <authorList>
            <consortium name="RefSeq"/>
        </authorList>
    </citation>
    <scope>IDENTIFICATION</scope>
    <source>
        <tissue evidence="9">Total insect</tissue>
    </source>
</reference>
<feature type="region of interest" description="Disordered" evidence="5">
    <location>
        <begin position="1381"/>
        <end position="1432"/>
    </location>
</feature>
<evidence type="ECO:0000256" key="4">
    <source>
        <dbReference type="PROSITE-ProRule" id="PRU00325"/>
    </source>
</evidence>
<evidence type="ECO:0000256" key="3">
    <source>
        <dbReference type="ARBA" id="ARBA00022833"/>
    </source>
</evidence>
<dbReference type="InterPro" id="IPR019787">
    <property type="entry name" value="Znf_PHD-finger"/>
</dbReference>
<dbReference type="InterPro" id="IPR011011">
    <property type="entry name" value="Znf_FYVE_PHD"/>
</dbReference>
<accession>A0A6P9A9D6</accession>
<evidence type="ECO:0000259" key="7">
    <source>
        <dbReference type="PROSITE" id="PS50966"/>
    </source>
</evidence>
<keyword evidence="1" id="KW-0479">Metal-binding</keyword>
<keyword evidence="8" id="KW-1185">Reference proteome</keyword>
<feature type="region of interest" description="Disordered" evidence="5">
    <location>
        <begin position="1256"/>
        <end position="1306"/>
    </location>
</feature>
<feature type="region of interest" description="Disordered" evidence="5">
    <location>
        <begin position="109"/>
        <end position="130"/>
    </location>
</feature>
<evidence type="ECO:0000313" key="9">
    <source>
        <dbReference type="RefSeq" id="XP_034253909.1"/>
    </source>
</evidence>
<dbReference type="PROSITE" id="PS50966">
    <property type="entry name" value="ZF_SWIM"/>
    <property type="match status" value="1"/>
</dbReference>
<dbReference type="InterPro" id="IPR013083">
    <property type="entry name" value="Znf_RING/FYVE/PHD"/>
</dbReference>
<dbReference type="OrthoDB" id="6362223at2759"/>